<dbReference type="OrthoDB" id="8097684at2"/>
<organism evidence="6 7">
    <name type="scientific">Palleronia abyssalis</name>
    <dbReference type="NCBI Taxonomy" id="1501240"/>
    <lineage>
        <taxon>Bacteria</taxon>
        <taxon>Pseudomonadati</taxon>
        <taxon>Pseudomonadota</taxon>
        <taxon>Alphaproteobacteria</taxon>
        <taxon>Rhodobacterales</taxon>
        <taxon>Roseobacteraceae</taxon>
        <taxon>Palleronia</taxon>
    </lineage>
</organism>
<dbReference type="InterPro" id="IPR000847">
    <property type="entry name" value="LysR_HTH_N"/>
</dbReference>
<evidence type="ECO:0000256" key="4">
    <source>
        <dbReference type="ARBA" id="ARBA00023163"/>
    </source>
</evidence>
<reference evidence="6 7" key="1">
    <citation type="submission" date="2018-03" db="EMBL/GenBank/DDBJ databases">
        <authorList>
            <person name="Keele B.F."/>
        </authorList>
    </citation>
    <scope>NUCLEOTIDE SEQUENCE [LARGE SCALE GENOMIC DNA]</scope>
    <source>
        <strain evidence="6 7">CECT 8504</strain>
    </source>
</reference>
<dbReference type="PROSITE" id="PS50931">
    <property type="entry name" value="HTH_LYSR"/>
    <property type="match status" value="1"/>
</dbReference>
<keyword evidence="3" id="KW-0238">DNA-binding</keyword>
<evidence type="ECO:0000313" key="6">
    <source>
        <dbReference type="EMBL" id="SPJ23836.1"/>
    </source>
</evidence>
<dbReference type="PANTHER" id="PTHR30579">
    <property type="entry name" value="TRANSCRIPTIONAL REGULATOR"/>
    <property type="match status" value="1"/>
</dbReference>
<evidence type="ECO:0000259" key="5">
    <source>
        <dbReference type="PROSITE" id="PS50931"/>
    </source>
</evidence>
<dbReference type="Gene3D" id="3.40.190.10">
    <property type="entry name" value="Periplasmic binding protein-like II"/>
    <property type="match status" value="2"/>
</dbReference>
<feature type="domain" description="HTH lysR-type" evidence="5">
    <location>
        <begin position="5"/>
        <end position="62"/>
    </location>
</feature>
<gene>
    <name evidence="6" type="primary">cynR</name>
    <name evidence="6" type="ORF">PAA8504_01654</name>
</gene>
<dbReference type="AlphaFoldDB" id="A0A2R8BUR3"/>
<sequence>MARNLDMTALRSFVTVAEVGGVTRAAGHLHLTQSAVSMQLKRLEESLGLQLLDRSARTVSLTPTGEQLLSYARRMLILNDEAVARLTDDIYEGEITLGVPHDILYPAIPPVLAAFAQRYPRLRIQLLSLPTRTLKEMFARGECDAILTTEETMDDGAETLQTLPLIWAGAPNGTAYRERPLRFAFCRNCIFSPIARARLDAAGIDWVSVVDSASDRATEVAVMADLAVYVILDQTLPHGIHPVPSGAGLPALPDQKINLYRSKSLQAEVAATLTTLLRDSYARLNRPAIAAE</sequence>
<proteinExistence type="inferred from homology"/>
<evidence type="ECO:0000313" key="7">
    <source>
        <dbReference type="Proteomes" id="UP000244912"/>
    </source>
</evidence>
<keyword evidence="7" id="KW-1185">Reference proteome</keyword>
<evidence type="ECO:0000256" key="3">
    <source>
        <dbReference type="ARBA" id="ARBA00023125"/>
    </source>
</evidence>
<protein>
    <submittedName>
        <fullName evidence="6">HTH-type transcriptional regulator CynR</fullName>
    </submittedName>
</protein>
<dbReference type="Pfam" id="PF00126">
    <property type="entry name" value="HTH_1"/>
    <property type="match status" value="1"/>
</dbReference>
<accession>A0A2R8BUR3</accession>
<dbReference type="InterPro" id="IPR036390">
    <property type="entry name" value="WH_DNA-bd_sf"/>
</dbReference>
<keyword evidence="2" id="KW-0805">Transcription regulation</keyword>
<dbReference type="GO" id="GO:0003700">
    <property type="term" value="F:DNA-binding transcription factor activity"/>
    <property type="evidence" value="ECO:0007669"/>
    <property type="project" value="InterPro"/>
</dbReference>
<name>A0A2R8BUR3_9RHOB</name>
<dbReference type="FunFam" id="1.10.10.10:FF:000001">
    <property type="entry name" value="LysR family transcriptional regulator"/>
    <property type="match status" value="1"/>
</dbReference>
<dbReference type="SUPFAM" id="SSF53850">
    <property type="entry name" value="Periplasmic binding protein-like II"/>
    <property type="match status" value="1"/>
</dbReference>
<evidence type="ECO:0000256" key="1">
    <source>
        <dbReference type="ARBA" id="ARBA00009437"/>
    </source>
</evidence>
<keyword evidence="4" id="KW-0804">Transcription</keyword>
<dbReference type="GO" id="GO:0003677">
    <property type="term" value="F:DNA binding"/>
    <property type="evidence" value="ECO:0007669"/>
    <property type="project" value="UniProtKB-KW"/>
</dbReference>
<dbReference type="PANTHER" id="PTHR30579:SF7">
    <property type="entry name" value="HTH-TYPE TRANSCRIPTIONAL REGULATOR LRHA-RELATED"/>
    <property type="match status" value="1"/>
</dbReference>
<dbReference type="Pfam" id="PF03466">
    <property type="entry name" value="LysR_substrate"/>
    <property type="match status" value="1"/>
</dbReference>
<dbReference type="InterPro" id="IPR036388">
    <property type="entry name" value="WH-like_DNA-bd_sf"/>
</dbReference>
<dbReference type="EMBL" id="ONZF01000003">
    <property type="protein sequence ID" value="SPJ23836.1"/>
    <property type="molecule type" value="Genomic_DNA"/>
</dbReference>
<dbReference type="SUPFAM" id="SSF46785">
    <property type="entry name" value="Winged helix' DNA-binding domain"/>
    <property type="match status" value="1"/>
</dbReference>
<evidence type="ECO:0000256" key="2">
    <source>
        <dbReference type="ARBA" id="ARBA00023015"/>
    </source>
</evidence>
<comment type="similarity">
    <text evidence="1">Belongs to the LysR transcriptional regulatory family.</text>
</comment>
<dbReference type="Proteomes" id="UP000244912">
    <property type="component" value="Unassembled WGS sequence"/>
</dbReference>
<dbReference type="InterPro" id="IPR050176">
    <property type="entry name" value="LTTR"/>
</dbReference>
<dbReference type="Gene3D" id="1.10.10.10">
    <property type="entry name" value="Winged helix-like DNA-binding domain superfamily/Winged helix DNA-binding domain"/>
    <property type="match status" value="1"/>
</dbReference>
<dbReference type="PRINTS" id="PR00039">
    <property type="entry name" value="HTHLYSR"/>
</dbReference>
<dbReference type="InterPro" id="IPR005119">
    <property type="entry name" value="LysR_subst-bd"/>
</dbReference>